<feature type="compositionally biased region" description="Polar residues" evidence="6">
    <location>
        <begin position="638"/>
        <end position="648"/>
    </location>
</feature>
<dbReference type="GO" id="GO:0008270">
    <property type="term" value="F:zinc ion binding"/>
    <property type="evidence" value="ECO:0007669"/>
    <property type="project" value="InterPro"/>
</dbReference>
<keyword evidence="9" id="KW-1185">Reference proteome</keyword>
<keyword evidence="5" id="KW-0539">Nucleus</keyword>
<evidence type="ECO:0000256" key="1">
    <source>
        <dbReference type="ARBA" id="ARBA00004123"/>
    </source>
</evidence>
<dbReference type="InterPro" id="IPR001138">
    <property type="entry name" value="Zn2Cys6_DnaBD"/>
</dbReference>
<dbReference type="PANTHER" id="PTHR47338">
    <property type="entry name" value="ZN(II)2CYS6 TRANSCRIPTION FACTOR (EUROFUNG)-RELATED"/>
    <property type="match status" value="1"/>
</dbReference>
<feature type="compositionally biased region" description="Polar residues" evidence="6">
    <location>
        <begin position="95"/>
        <end position="104"/>
    </location>
</feature>
<dbReference type="PROSITE" id="PS00463">
    <property type="entry name" value="ZN2_CY6_FUNGAL_1"/>
    <property type="match status" value="1"/>
</dbReference>
<dbReference type="Proteomes" id="UP000777438">
    <property type="component" value="Unassembled WGS sequence"/>
</dbReference>
<evidence type="ECO:0000256" key="6">
    <source>
        <dbReference type="SAM" id="MobiDB-lite"/>
    </source>
</evidence>
<dbReference type="PANTHER" id="PTHR47338:SF5">
    <property type="entry name" value="ZN(II)2CYS6 TRANSCRIPTION FACTOR (EUROFUNG)"/>
    <property type="match status" value="1"/>
</dbReference>
<evidence type="ECO:0000259" key="7">
    <source>
        <dbReference type="PROSITE" id="PS50048"/>
    </source>
</evidence>
<feature type="region of interest" description="Disordered" evidence="6">
    <location>
        <begin position="1"/>
        <end position="20"/>
    </location>
</feature>
<reference evidence="8 9" key="1">
    <citation type="journal article" date="2021" name="Nat. Commun.">
        <title>Genetic determinants of endophytism in the Arabidopsis root mycobiome.</title>
        <authorList>
            <person name="Mesny F."/>
            <person name="Miyauchi S."/>
            <person name="Thiergart T."/>
            <person name="Pickel B."/>
            <person name="Atanasova L."/>
            <person name="Karlsson M."/>
            <person name="Huettel B."/>
            <person name="Barry K.W."/>
            <person name="Haridas S."/>
            <person name="Chen C."/>
            <person name="Bauer D."/>
            <person name="Andreopoulos W."/>
            <person name="Pangilinan J."/>
            <person name="LaButti K."/>
            <person name="Riley R."/>
            <person name="Lipzen A."/>
            <person name="Clum A."/>
            <person name="Drula E."/>
            <person name="Henrissat B."/>
            <person name="Kohler A."/>
            <person name="Grigoriev I.V."/>
            <person name="Martin F.M."/>
            <person name="Hacquard S."/>
        </authorList>
    </citation>
    <scope>NUCLEOTIDE SEQUENCE [LARGE SCALE GENOMIC DNA]</scope>
    <source>
        <strain evidence="8 9">MPI-CAGE-CH-0241</strain>
    </source>
</reference>
<feature type="region of interest" description="Disordered" evidence="6">
    <location>
        <begin position="630"/>
        <end position="676"/>
    </location>
</feature>
<dbReference type="CDD" id="cd12148">
    <property type="entry name" value="fungal_TF_MHR"/>
    <property type="match status" value="1"/>
</dbReference>
<dbReference type="CDD" id="cd00067">
    <property type="entry name" value="GAL4"/>
    <property type="match status" value="1"/>
</dbReference>
<dbReference type="GO" id="GO:0005634">
    <property type="term" value="C:nucleus"/>
    <property type="evidence" value="ECO:0007669"/>
    <property type="project" value="UniProtKB-SubCell"/>
</dbReference>
<dbReference type="OrthoDB" id="309640at2759"/>
<protein>
    <recommendedName>
        <fullName evidence="7">Zn(2)-C6 fungal-type domain-containing protein</fullName>
    </recommendedName>
</protein>
<evidence type="ECO:0000256" key="2">
    <source>
        <dbReference type="ARBA" id="ARBA00022723"/>
    </source>
</evidence>
<sequence>MGANTEVNQPHGQDNSARTTVACQRCRDQKLRCNRELPSCTRCDKQKATCKYPNPPDRRRIALRTGQAKALALNGGEQAETTVKLGKRQRVVSDLTDSASSSARPNPDPISSPASAVTEGADLPPSEVGLLLLEVYFKRVYNASLLFHKSIAFQLYRQNAIPDYLLRAIFAQAAVFMQQVDSPYKQYIDIFPFHSIFEKSWSWARSASQEVLSHVDEPTLVRVQALQVLHLYYFSRGSIQRAMVHASLAYQLCQVLGYHQLHNDTALMTTSRGLQLDQEMKRRCFWASWACLCMGGCKSDYGTTLEGLKGLPLPVRFEKTGSVQGVELKLRQKIGVGWEPSGSSAPPSHGLLSCKSPCSLMAELVKLLDVWSQVKTFITESPRRPSPQRTNQLEKLMDLFLPLQSSLGLSFGDICDRAESYNESPELLMSLCSMYHLSRLLLHASMVPILSGYPPDPADAGSSVQTHTEAALQQATGFVKLLQQFVAKGLDITRLWHFTGYGAFVVGRIFVVYRGKSQASRSADQLFQIPGLDSEEMKTIQTVLEVLSIYWEPLRELSTVLKETISTGRYIDLDSITSPSFSWERRRSGSVSEDYDDTISVPNNPSTNVALFKTPAVRLLSEGQQFQDMIRHEESTESRQSLPEQQVPSSQTAAGSDGSAQQSSDAGPQFQDYPMANGHEGGLFDVNWWDASTINIWGHAAASWAEMPPDDPVVFF</sequence>
<dbReference type="EMBL" id="JAGPYM010000122">
    <property type="protein sequence ID" value="KAH6866264.1"/>
    <property type="molecule type" value="Genomic_DNA"/>
</dbReference>
<dbReference type="InterPro" id="IPR050815">
    <property type="entry name" value="TF_fung"/>
</dbReference>
<evidence type="ECO:0000256" key="5">
    <source>
        <dbReference type="ARBA" id="ARBA00023242"/>
    </source>
</evidence>
<feature type="region of interest" description="Disordered" evidence="6">
    <location>
        <begin position="94"/>
        <end position="120"/>
    </location>
</feature>
<keyword evidence="2" id="KW-0479">Metal-binding</keyword>
<evidence type="ECO:0000313" key="8">
    <source>
        <dbReference type="EMBL" id="KAH6866264.1"/>
    </source>
</evidence>
<dbReference type="InterPro" id="IPR036864">
    <property type="entry name" value="Zn2-C6_fun-type_DNA-bd_sf"/>
</dbReference>
<feature type="domain" description="Zn(2)-C6 fungal-type" evidence="7">
    <location>
        <begin position="22"/>
        <end position="52"/>
    </location>
</feature>
<dbReference type="PROSITE" id="PS50048">
    <property type="entry name" value="ZN2_CY6_FUNGAL_2"/>
    <property type="match status" value="1"/>
</dbReference>
<dbReference type="SUPFAM" id="SSF57701">
    <property type="entry name" value="Zn2/Cys6 DNA-binding domain"/>
    <property type="match status" value="1"/>
</dbReference>
<comment type="caution">
    <text evidence="8">The sequence shown here is derived from an EMBL/GenBank/DDBJ whole genome shotgun (WGS) entry which is preliminary data.</text>
</comment>
<organism evidence="8 9">
    <name type="scientific">Thelonectria olida</name>
    <dbReference type="NCBI Taxonomy" id="1576542"/>
    <lineage>
        <taxon>Eukaryota</taxon>
        <taxon>Fungi</taxon>
        <taxon>Dikarya</taxon>
        <taxon>Ascomycota</taxon>
        <taxon>Pezizomycotina</taxon>
        <taxon>Sordariomycetes</taxon>
        <taxon>Hypocreomycetidae</taxon>
        <taxon>Hypocreales</taxon>
        <taxon>Nectriaceae</taxon>
        <taxon>Thelonectria</taxon>
    </lineage>
</organism>
<gene>
    <name evidence="8" type="ORF">B0T10DRAFT_611926</name>
</gene>
<name>A0A9P9AG63_9HYPO</name>
<dbReference type="SMART" id="SM00066">
    <property type="entry name" value="GAL4"/>
    <property type="match status" value="1"/>
</dbReference>
<dbReference type="AlphaFoldDB" id="A0A9P9AG63"/>
<dbReference type="Pfam" id="PF00172">
    <property type="entry name" value="Zn_clus"/>
    <property type="match status" value="1"/>
</dbReference>
<comment type="subcellular location">
    <subcellularLocation>
        <location evidence="1">Nucleus</location>
    </subcellularLocation>
</comment>
<evidence type="ECO:0000256" key="4">
    <source>
        <dbReference type="ARBA" id="ARBA00023163"/>
    </source>
</evidence>
<evidence type="ECO:0000313" key="9">
    <source>
        <dbReference type="Proteomes" id="UP000777438"/>
    </source>
</evidence>
<keyword evidence="3" id="KW-0805">Transcription regulation</keyword>
<evidence type="ECO:0000256" key="3">
    <source>
        <dbReference type="ARBA" id="ARBA00023015"/>
    </source>
</evidence>
<feature type="compositionally biased region" description="Low complexity" evidence="6">
    <location>
        <begin position="649"/>
        <end position="667"/>
    </location>
</feature>
<accession>A0A9P9AG63</accession>
<dbReference type="GO" id="GO:0000981">
    <property type="term" value="F:DNA-binding transcription factor activity, RNA polymerase II-specific"/>
    <property type="evidence" value="ECO:0007669"/>
    <property type="project" value="InterPro"/>
</dbReference>
<proteinExistence type="predicted"/>
<keyword evidence="4" id="KW-0804">Transcription</keyword>
<dbReference type="Gene3D" id="4.10.240.10">
    <property type="entry name" value="Zn(2)-C6 fungal-type DNA-binding domain"/>
    <property type="match status" value="1"/>
</dbReference>